<accession>A0A1A8RXH1</accession>
<dbReference type="PROSITE" id="PS50202">
    <property type="entry name" value="MSP"/>
    <property type="match status" value="1"/>
</dbReference>
<proteinExistence type="predicted"/>
<name>A0A1A8RXH1_9TELE</name>
<dbReference type="EMBL" id="HAEI01010515">
    <property type="protein sequence ID" value="SBS10810.1"/>
    <property type="molecule type" value="Transcribed_RNA"/>
</dbReference>
<reference evidence="2" key="1">
    <citation type="submission" date="2016-05" db="EMBL/GenBank/DDBJ databases">
        <authorList>
            <person name="Lavstsen T."/>
            <person name="Jespersen J.S."/>
        </authorList>
    </citation>
    <scope>NUCLEOTIDE SEQUENCE</scope>
    <source>
        <tissue evidence="2">Brain</tissue>
    </source>
</reference>
<feature type="non-terminal residue" evidence="2">
    <location>
        <position position="1"/>
    </location>
</feature>
<feature type="non-terminal residue" evidence="2">
    <location>
        <position position="50"/>
    </location>
</feature>
<protein>
    <recommendedName>
        <fullName evidence="1">MSP domain-containing protein</fullName>
    </recommendedName>
</protein>
<evidence type="ECO:0000259" key="1">
    <source>
        <dbReference type="PROSITE" id="PS50202"/>
    </source>
</evidence>
<reference evidence="2" key="2">
    <citation type="submission" date="2016-06" db="EMBL/GenBank/DDBJ databases">
        <title>The genome of a short-lived fish provides insights into sex chromosome evolution and the genetic control of aging.</title>
        <authorList>
            <person name="Reichwald K."/>
            <person name="Felder M."/>
            <person name="Petzold A."/>
            <person name="Koch P."/>
            <person name="Groth M."/>
            <person name="Platzer M."/>
        </authorList>
    </citation>
    <scope>NUCLEOTIDE SEQUENCE</scope>
    <source>
        <tissue evidence="2">Brain</tissue>
    </source>
</reference>
<dbReference type="AlphaFoldDB" id="A0A1A8RXH1"/>
<feature type="domain" description="MSP" evidence="1">
    <location>
        <begin position="1"/>
        <end position="50"/>
    </location>
</feature>
<gene>
    <name evidence="2" type="primary">Nfu_g_1_013735</name>
</gene>
<organism evidence="2">
    <name type="scientific">Nothobranchius rachovii</name>
    <name type="common">bluefin notho</name>
    <dbReference type="NCBI Taxonomy" id="451742"/>
    <lineage>
        <taxon>Eukaryota</taxon>
        <taxon>Metazoa</taxon>
        <taxon>Chordata</taxon>
        <taxon>Craniata</taxon>
        <taxon>Vertebrata</taxon>
        <taxon>Euteleostomi</taxon>
        <taxon>Actinopterygii</taxon>
        <taxon>Neopterygii</taxon>
        <taxon>Teleostei</taxon>
        <taxon>Neoteleostei</taxon>
        <taxon>Acanthomorphata</taxon>
        <taxon>Ovalentaria</taxon>
        <taxon>Atherinomorphae</taxon>
        <taxon>Cyprinodontiformes</taxon>
        <taxon>Nothobranchiidae</taxon>
        <taxon>Nothobranchius</taxon>
    </lineage>
</organism>
<sequence length="50" mass="5407">QRISFICRCTSHLKHPTGPEPRENLELDPALGELQPGSHSIGLSIVTLAS</sequence>
<evidence type="ECO:0000313" key="2">
    <source>
        <dbReference type="EMBL" id="SBS10810.1"/>
    </source>
</evidence>
<dbReference type="InterPro" id="IPR000535">
    <property type="entry name" value="MSP_dom"/>
</dbReference>